<proteinExistence type="inferred from homology"/>
<name>A0ABT2GI27_9MICO</name>
<dbReference type="InterPro" id="IPR000100">
    <property type="entry name" value="RNase_P"/>
</dbReference>
<dbReference type="Pfam" id="PF00825">
    <property type="entry name" value="Ribonuclease_P"/>
    <property type="match status" value="1"/>
</dbReference>
<evidence type="ECO:0000256" key="7">
    <source>
        <dbReference type="HAMAP-Rule" id="MF_00227"/>
    </source>
</evidence>
<comment type="function">
    <text evidence="1 7">RNaseP catalyzes the removal of the 5'-leader sequence from pre-tRNA to produce the mature 5'-terminus. It can also cleave other RNA substrates such as 4.5S RNA. The protein component plays an auxiliary but essential role in vivo by binding to the 5'-leader sequence and broadening the substrate specificity of the ribozyme.</text>
</comment>
<evidence type="ECO:0000256" key="6">
    <source>
        <dbReference type="ARBA" id="ARBA00022884"/>
    </source>
</evidence>
<dbReference type="PANTHER" id="PTHR33992">
    <property type="entry name" value="RIBONUCLEASE P PROTEIN COMPONENT"/>
    <property type="match status" value="1"/>
</dbReference>
<evidence type="ECO:0000313" key="9">
    <source>
        <dbReference type="EMBL" id="MCS5715880.1"/>
    </source>
</evidence>
<protein>
    <recommendedName>
        <fullName evidence="7 8">Ribonuclease P protein component</fullName>
        <shortName evidence="7">RNase P protein</shortName>
        <shortName evidence="7">RNaseP protein</shortName>
        <ecNumber evidence="7 8">3.1.26.5</ecNumber>
    </recommendedName>
    <alternativeName>
        <fullName evidence="7">Protein C5</fullName>
    </alternativeName>
</protein>
<keyword evidence="3 7" id="KW-0540">Nuclease</keyword>
<dbReference type="GO" id="GO:0004526">
    <property type="term" value="F:ribonuclease P activity"/>
    <property type="evidence" value="ECO:0007669"/>
    <property type="project" value="UniProtKB-EC"/>
</dbReference>
<dbReference type="NCBIfam" id="TIGR00188">
    <property type="entry name" value="rnpA"/>
    <property type="match status" value="1"/>
</dbReference>
<keyword evidence="4 7" id="KW-0255">Endonuclease</keyword>
<comment type="catalytic activity">
    <reaction evidence="7">
        <text>Endonucleolytic cleavage of RNA, removing 5'-extranucleotides from tRNA precursor.</text>
        <dbReference type="EC" id="3.1.26.5"/>
    </reaction>
</comment>
<keyword evidence="5 7" id="KW-0378">Hydrolase</keyword>
<dbReference type="PANTHER" id="PTHR33992:SF1">
    <property type="entry name" value="RIBONUCLEASE P PROTEIN COMPONENT"/>
    <property type="match status" value="1"/>
</dbReference>
<dbReference type="EMBL" id="JANTEZ010000006">
    <property type="protein sequence ID" value="MCS5715880.1"/>
    <property type="molecule type" value="Genomic_DNA"/>
</dbReference>
<keyword evidence="10" id="KW-1185">Reference proteome</keyword>
<evidence type="ECO:0000256" key="8">
    <source>
        <dbReference type="NCBIfam" id="TIGR00188"/>
    </source>
</evidence>
<dbReference type="InterPro" id="IPR014721">
    <property type="entry name" value="Ribsml_uS5_D2-typ_fold_subgr"/>
</dbReference>
<dbReference type="SUPFAM" id="SSF54211">
    <property type="entry name" value="Ribosomal protein S5 domain 2-like"/>
    <property type="match status" value="1"/>
</dbReference>
<evidence type="ECO:0000313" key="10">
    <source>
        <dbReference type="Proteomes" id="UP001165580"/>
    </source>
</evidence>
<comment type="subunit">
    <text evidence="7">Consists of a catalytic RNA component (M1 or rnpB) and a protein subunit.</text>
</comment>
<evidence type="ECO:0000256" key="4">
    <source>
        <dbReference type="ARBA" id="ARBA00022759"/>
    </source>
</evidence>
<keyword evidence="6 7" id="KW-0694">RNA-binding</keyword>
<sequence>MLAKSNRITQGADYRGTVRRGKKYVGPSTVTYIRASDDSSSDARFGFIVAKSVGVAVVRNRVRRRLKAASFALLPSLAPGTDVVVRALPEAASQPYGVLFEELSRSLTKGSVLA</sequence>
<dbReference type="EC" id="3.1.26.5" evidence="7 8"/>
<evidence type="ECO:0000256" key="3">
    <source>
        <dbReference type="ARBA" id="ARBA00022722"/>
    </source>
</evidence>
<evidence type="ECO:0000256" key="5">
    <source>
        <dbReference type="ARBA" id="ARBA00022801"/>
    </source>
</evidence>
<dbReference type="RefSeq" id="WP_259487383.1">
    <property type="nucleotide sequence ID" value="NZ_JANTEZ010000006.1"/>
</dbReference>
<comment type="similarity">
    <text evidence="7">Belongs to the RnpA family.</text>
</comment>
<keyword evidence="2 7" id="KW-0819">tRNA processing</keyword>
<dbReference type="PROSITE" id="PS00648">
    <property type="entry name" value="RIBONUCLEASE_P"/>
    <property type="match status" value="1"/>
</dbReference>
<dbReference type="HAMAP" id="MF_00227">
    <property type="entry name" value="RNase_P"/>
    <property type="match status" value="1"/>
</dbReference>
<dbReference type="InterPro" id="IPR020568">
    <property type="entry name" value="Ribosomal_Su5_D2-typ_SF"/>
</dbReference>
<dbReference type="InterPro" id="IPR020539">
    <property type="entry name" value="RNase_P_CS"/>
</dbReference>
<accession>A0ABT2GI27</accession>
<organism evidence="9 10">
    <name type="scientific">Herbiconiux gentiana</name>
    <dbReference type="NCBI Taxonomy" id="2970912"/>
    <lineage>
        <taxon>Bacteria</taxon>
        <taxon>Bacillati</taxon>
        <taxon>Actinomycetota</taxon>
        <taxon>Actinomycetes</taxon>
        <taxon>Micrococcales</taxon>
        <taxon>Microbacteriaceae</taxon>
        <taxon>Herbiconiux</taxon>
    </lineage>
</organism>
<comment type="caution">
    <text evidence="9">The sequence shown here is derived from an EMBL/GenBank/DDBJ whole genome shotgun (WGS) entry which is preliminary data.</text>
</comment>
<dbReference type="Proteomes" id="UP001165580">
    <property type="component" value="Unassembled WGS sequence"/>
</dbReference>
<evidence type="ECO:0000256" key="2">
    <source>
        <dbReference type="ARBA" id="ARBA00022694"/>
    </source>
</evidence>
<reference evidence="9" key="1">
    <citation type="submission" date="2022-08" db="EMBL/GenBank/DDBJ databases">
        <authorList>
            <person name="Deng Y."/>
            <person name="Han X.-F."/>
            <person name="Zhang Y.-Q."/>
        </authorList>
    </citation>
    <scope>NUCLEOTIDE SEQUENCE</scope>
    <source>
        <strain evidence="9">CPCC 205716</strain>
    </source>
</reference>
<gene>
    <name evidence="7 9" type="primary">rnpA</name>
    <name evidence="9" type="ORF">NVV95_15120</name>
</gene>
<dbReference type="Gene3D" id="3.30.230.10">
    <property type="match status" value="1"/>
</dbReference>
<evidence type="ECO:0000256" key="1">
    <source>
        <dbReference type="ARBA" id="ARBA00002663"/>
    </source>
</evidence>